<dbReference type="Pfam" id="PF11887">
    <property type="entry name" value="Mce4_CUP1"/>
    <property type="match status" value="1"/>
</dbReference>
<dbReference type="AlphaFoldDB" id="A0A317NJU7"/>
<dbReference type="InterPro" id="IPR005693">
    <property type="entry name" value="Mce"/>
</dbReference>
<feature type="domain" description="Mammalian cell entry C-terminal" evidence="3">
    <location>
        <begin position="122"/>
        <end position="284"/>
    </location>
</feature>
<evidence type="ECO:0000313" key="5">
    <source>
        <dbReference type="Proteomes" id="UP000246410"/>
    </source>
</evidence>
<dbReference type="EMBL" id="QGTL01000005">
    <property type="protein sequence ID" value="PWV75192.1"/>
    <property type="molecule type" value="Genomic_DNA"/>
</dbReference>
<dbReference type="RefSeq" id="WP_110038537.1">
    <property type="nucleotide sequence ID" value="NZ_QGTL01000005.1"/>
</dbReference>
<dbReference type="Proteomes" id="UP000246410">
    <property type="component" value="Unassembled WGS sequence"/>
</dbReference>
<protein>
    <submittedName>
        <fullName evidence="4">Virulence factor Mce-like protein</fullName>
    </submittedName>
</protein>
<accession>A0A317NJU7</accession>
<dbReference type="InterPro" id="IPR024516">
    <property type="entry name" value="Mce_C"/>
</dbReference>
<feature type="chain" id="PRO_5038904830" evidence="1">
    <location>
        <begin position="28"/>
        <end position="368"/>
    </location>
</feature>
<feature type="signal peptide" evidence="1">
    <location>
        <begin position="1"/>
        <end position="27"/>
    </location>
</feature>
<evidence type="ECO:0000259" key="2">
    <source>
        <dbReference type="Pfam" id="PF02470"/>
    </source>
</evidence>
<proteinExistence type="predicted"/>
<dbReference type="GO" id="GO:0005576">
    <property type="term" value="C:extracellular region"/>
    <property type="evidence" value="ECO:0007669"/>
    <property type="project" value="TreeGrafter"/>
</dbReference>
<dbReference type="PROSITE" id="PS51257">
    <property type="entry name" value="PROKAR_LIPOPROTEIN"/>
    <property type="match status" value="1"/>
</dbReference>
<dbReference type="PANTHER" id="PTHR33371:SF4">
    <property type="entry name" value="INTERMEMBRANE PHOSPHOLIPID TRANSPORT SYSTEM BINDING PROTEIN MLAD"/>
    <property type="match status" value="1"/>
</dbReference>
<dbReference type="PANTHER" id="PTHR33371">
    <property type="entry name" value="INTERMEMBRANE PHOSPHOLIPID TRANSPORT SYSTEM BINDING PROTEIN MLAD-RELATED"/>
    <property type="match status" value="1"/>
</dbReference>
<keyword evidence="1" id="KW-0732">Signal</keyword>
<sequence length="368" mass="39309">MSTGTVRASKVAALCLAALLAAGCALLPDSVTGAGDRMLSQQKRISADFENVAGLYPGNEVAVLGVPVGVVDSVTPRGSYVEVVMSVDRDVRIPAEAMAALISPQLITNRHVELAPAYTGSGPELADGAHIPLARTRTPVELDRILANFDQLGEALKGDSEQGPMASRVLFPLLDGNGDRLRETLDELSAAFEVTFANKDQIANTIVRLSEITQIIAENDQTVRDFSGRITELIALFGQQSPGLQAVLTQLDDFITNTSSVVGQNQDQLAGALTKFVAIAAQMRANARNLTEIIDVGPLMFQNFDNAISREHQALRLHGLLDKIVLDSEVLATFCERVQMRLDGCRTGKISDMGPDFGLTAALLGLTK</sequence>
<feature type="domain" description="Mce/MlaD" evidence="2">
    <location>
        <begin position="42"/>
        <end position="116"/>
    </location>
</feature>
<dbReference type="InterPro" id="IPR003399">
    <property type="entry name" value="Mce/MlaD"/>
</dbReference>
<organism evidence="4 5">
    <name type="scientific">Nocardia neocaledoniensis</name>
    <dbReference type="NCBI Taxonomy" id="236511"/>
    <lineage>
        <taxon>Bacteria</taxon>
        <taxon>Bacillati</taxon>
        <taxon>Actinomycetota</taxon>
        <taxon>Actinomycetes</taxon>
        <taxon>Mycobacteriales</taxon>
        <taxon>Nocardiaceae</taxon>
        <taxon>Nocardia</taxon>
    </lineage>
</organism>
<dbReference type="NCBIfam" id="TIGR00996">
    <property type="entry name" value="Mtu_fam_mce"/>
    <property type="match status" value="1"/>
</dbReference>
<reference evidence="4 5" key="1">
    <citation type="submission" date="2018-05" db="EMBL/GenBank/DDBJ databases">
        <title>Genomic Encyclopedia of Type Strains, Phase IV (KMG-IV): sequencing the most valuable type-strain genomes for metagenomic binning, comparative biology and taxonomic classification.</title>
        <authorList>
            <person name="Goeker M."/>
        </authorList>
    </citation>
    <scope>NUCLEOTIDE SEQUENCE [LARGE SCALE GENOMIC DNA]</scope>
    <source>
        <strain evidence="4 5">DSM 44717</strain>
    </source>
</reference>
<evidence type="ECO:0000313" key="4">
    <source>
        <dbReference type="EMBL" id="PWV75192.1"/>
    </source>
</evidence>
<evidence type="ECO:0000259" key="3">
    <source>
        <dbReference type="Pfam" id="PF11887"/>
    </source>
</evidence>
<evidence type="ECO:0000256" key="1">
    <source>
        <dbReference type="SAM" id="SignalP"/>
    </source>
</evidence>
<gene>
    <name evidence="4" type="ORF">DFR69_105266</name>
</gene>
<keyword evidence="5" id="KW-1185">Reference proteome</keyword>
<comment type="caution">
    <text evidence="4">The sequence shown here is derived from an EMBL/GenBank/DDBJ whole genome shotgun (WGS) entry which is preliminary data.</text>
</comment>
<name>A0A317NJU7_9NOCA</name>
<dbReference type="Pfam" id="PF02470">
    <property type="entry name" value="MlaD"/>
    <property type="match status" value="1"/>
</dbReference>
<dbReference type="InterPro" id="IPR052336">
    <property type="entry name" value="MlaD_Phospholipid_Transporter"/>
</dbReference>